<dbReference type="InterPro" id="IPR023385">
    <property type="entry name" value="YopX-like_C"/>
</dbReference>
<dbReference type="Proteomes" id="UP001176021">
    <property type="component" value="Unassembled WGS sequence"/>
</dbReference>
<dbReference type="Gene3D" id="2.30.30.290">
    <property type="entry name" value="YopX-like domains"/>
    <property type="match status" value="1"/>
</dbReference>
<dbReference type="EMBL" id="JAMJEV010000013">
    <property type="protein sequence ID" value="MDO0824336.1"/>
    <property type="molecule type" value="Genomic_DNA"/>
</dbReference>
<name>A0ABT8QSK6_9FIRM</name>
<reference evidence="2" key="1">
    <citation type="submission" date="2022-05" db="EMBL/GenBank/DDBJ databases">
        <title>Expanded diversity of anoxic marine methylotrophy in a Black Sea sulfate reducing microorganism.</title>
        <authorList>
            <person name="Fischer P.Q."/>
            <person name="Stams A.J.M."/>
            <person name="Villanueva L."/>
            <person name="Sousa D.Z."/>
        </authorList>
    </citation>
    <scope>NUCLEOTIDE SEQUENCE</scope>
    <source>
        <strain evidence="2">P130</strain>
    </source>
</reference>
<protein>
    <submittedName>
        <fullName evidence="2">YopX family protein</fullName>
    </submittedName>
</protein>
<dbReference type="Pfam" id="PF09643">
    <property type="entry name" value="YopX"/>
    <property type="match status" value="1"/>
</dbReference>
<evidence type="ECO:0000313" key="3">
    <source>
        <dbReference type="Proteomes" id="UP001176021"/>
    </source>
</evidence>
<keyword evidence="3" id="KW-1185">Reference proteome</keyword>
<evidence type="ECO:0000313" key="2">
    <source>
        <dbReference type="EMBL" id="MDO0824336.1"/>
    </source>
</evidence>
<evidence type="ECO:0000259" key="1">
    <source>
        <dbReference type="Pfam" id="PF09643"/>
    </source>
</evidence>
<sequence>MLTFLKEIKFRVWDKVRLKMFKPQAITFDIQMQAPFAISVPGRSWEPAEKFELLQWTGLSDANETDVYEGDFIKISSAIYKVIWNKSIGSFELVELGSSLNRKISDVGISDIVGNQYQNADLLQIAAP</sequence>
<organism evidence="2 3">
    <name type="scientific">Desulfosporosinus nitroreducens</name>
    <dbReference type="NCBI Taxonomy" id="2018668"/>
    <lineage>
        <taxon>Bacteria</taxon>
        <taxon>Bacillati</taxon>
        <taxon>Bacillota</taxon>
        <taxon>Clostridia</taxon>
        <taxon>Eubacteriales</taxon>
        <taxon>Desulfitobacteriaceae</taxon>
        <taxon>Desulfosporosinus</taxon>
    </lineage>
</organism>
<accession>A0ABT8QSK6</accession>
<feature type="domain" description="YopX protein" evidence="1">
    <location>
        <begin position="9"/>
        <end position="124"/>
    </location>
</feature>
<dbReference type="SUPFAM" id="SSF159006">
    <property type="entry name" value="YopX-like"/>
    <property type="match status" value="1"/>
</dbReference>
<dbReference type="RefSeq" id="WP_252471349.1">
    <property type="nucleotide sequence ID" value="NZ_JAMHFY010000021.1"/>
</dbReference>
<dbReference type="InterPro" id="IPR019096">
    <property type="entry name" value="YopX_protein"/>
</dbReference>
<proteinExistence type="predicted"/>
<comment type="caution">
    <text evidence="2">The sequence shown here is derived from an EMBL/GenBank/DDBJ whole genome shotgun (WGS) entry which is preliminary data.</text>
</comment>
<gene>
    <name evidence="2" type="ORF">M8H41_15945</name>
</gene>